<feature type="domain" description="Protein kinase" evidence="1">
    <location>
        <begin position="1386"/>
        <end position="1689"/>
    </location>
</feature>
<proteinExistence type="predicted"/>
<dbReference type="EMBL" id="ML977803">
    <property type="protein sequence ID" value="KAF1992761.1"/>
    <property type="molecule type" value="Genomic_DNA"/>
</dbReference>
<keyword evidence="3" id="KW-1185">Reference proteome</keyword>
<name>A0A6A5VY06_9PLEO</name>
<dbReference type="OrthoDB" id="4062651at2759"/>
<protein>
    <recommendedName>
        <fullName evidence="1">Protein kinase domain-containing protein</fullName>
    </recommendedName>
</protein>
<dbReference type="PANTHER" id="PTHR37542:SF3">
    <property type="entry name" value="PRION-INHIBITION AND PROPAGATION HELO DOMAIN-CONTAINING PROTEIN"/>
    <property type="match status" value="1"/>
</dbReference>
<dbReference type="PANTHER" id="PTHR37542">
    <property type="entry name" value="HELO DOMAIN-CONTAINING PROTEIN-RELATED"/>
    <property type="match status" value="1"/>
</dbReference>
<dbReference type="Proteomes" id="UP000799779">
    <property type="component" value="Unassembled WGS sequence"/>
</dbReference>
<dbReference type="InterPro" id="IPR011009">
    <property type="entry name" value="Kinase-like_dom_sf"/>
</dbReference>
<organism evidence="2 3">
    <name type="scientific">Amniculicola lignicola CBS 123094</name>
    <dbReference type="NCBI Taxonomy" id="1392246"/>
    <lineage>
        <taxon>Eukaryota</taxon>
        <taxon>Fungi</taxon>
        <taxon>Dikarya</taxon>
        <taxon>Ascomycota</taxon>
        <taxon>Pezizomycotina</taxon>
        <taxon>Dothideomycetes</taxon>
        <taxon>Pleosporomycetidae</taxon>
        <taxon>Pleosporales</taxon>
        <taxon>Amniculicolaceae</taxon>
        <taxon>Amniculicola</taxon>
    </lineage>
</organism>
<accession>A0A6A5VY06</accession>
<evidence type="ECO:0000313" key="3">
    <source>
        <dbReference type="Proteomes" id="UP000799779"/>
    </source>
</evidence>
<gene>
    <name evidence="2" type="ORF">P154DRAFT_583495</name>
</gene>
<dbReference type="PROSITE" id="PS50011">
    <property type="entry name" value="PROTEIN_KINASE_DOM"/>
    <property type="match status" value="2"/>
</dbReference>
<dbReference type="GO" id="GO:0005524">
    <property type="term" value="F:ATP binding"/>
    <property type="evidence" value="ECO:0007669"/>
    <property type="project" value="InterPro"/>
</dbReference>
<dbReference type="Pfam" id="PF26616">
    <property type="entry name" value="CorA-like"/>
    <property type="match status" value="1"/>
</dbReference>
<dbReference type="Gene3D" id="1.25.40.10">
    <property type="entry name" value="Tetratricopeptide repeat domain"/>
    <property type="match status" value="2"/>
</dbReference>
<dbReference type="Gene3D" id="1.10.510.10">
    <property type="entry name" value="Transferase(Phosphotransferase) domain 1"/>
    <property type="match status" value="3"/>
</dbReference>
<dbReference type="CDD" id="cd00180">
    <property type="entry name" value="PKc"/>
    <property type="match status" value="1"/>
</dbReference>
<feature type="domain" description="Protein kinase" evidence="1">
    <location>
        <begin position="566"/>
        <end position="869"/>
    </location>
</feature>
<dbReference type="SUPFAM" id="SSF56112">
    <property type="entry name" value="Protein kinase-like (PK-like)"/>
    <property type="match status" value="3"/>
</dbReference>
<dbReference type="GO" id="GO:0004672">
    <property type="term" value="F:protein kinase activity"/>
    <property type="evidence" value="ECO:0007669"/>
    <property type="project" value="InterPro"/>
</dbReference>
<reference evidence="2" key="1">
    <citation type="journal article" date="2020" name="Stud. Mycol.">
        <title>101 Dothideomycetes genomes: a test case for predicting lifestyles and emergence of pathogens.</title>
        <authorList>
            <person name="Haridas S."/>
            <person name="Albert R."/>
            <person name="Binder M."/>
            <person name="Bloem J."/>
            <person name="Labutti K."/>
            <person name="Salamov A."/>
            <person name="Andreopoulos B."/>
            <person name="Baker S."/>
            <person name="Barry K."/>
            <person name="Bills G."/>
            <person name="Bluhm B."/>
            <person name="Cannon C."/>
            <person name="Castanera R."/>
            <person name="Culley D."/>
            <person name="Daum C."/>
            <person name="Ezra D."/>
            <person name="Gonzalez J."/>
            <person name="Henrissat B."/>
            <person name="Kuo A."/>
            <person name="Liang C."/>
            <person name="Lipzen A."/>
            <person name="Lutzoni F."/>
            <person name="Magnuson J."/>
            <person name="Mondo S."/>
            <person name="Nolan M."/>
            <person name="Ohm R."/>
            <person name="Pangilinan J."/>
            <person name="Park H.-J."/>
            <person name="Ramirez L."/>
            <person name="Alfaro M."/>
            <person name="Sun H."/>
            <person name="Tritt A."/>
            <person name="Yoshinaga Y."/>
            <person name="Zwiers L.-H."/>
            <person name="Turgeon B."/>
            <person name="Goodwin S."/>
            <person name="Spatafora J."/>
            <person name="Crous P."/>
            <person name="Grigoriev I."/>
        </authorList>
    </citation>
    <scope>NUCLEOTIDE SEQUENCE</scope>
    <source>
        <strain evidence="2">CBS 123094</strain>
    </source>
</reference>
<dbReference type="InterPro" id="IPR011990">
    <property type="entry name" value="TPR-like_helical_dom_sf"/>
</dbReference>
<dbReference type="Pfam" id="PF00069">
    <property type="entry name" value="Pkinase"/>
    <property type="match status" value="2"/>
</dbReference>
<sequence length="2117" mass="241627">MRADQTPKYNDDSGSTVYDRSFYQRRLANDSARLFTSGPSEIEVIKSSGEHCLSDMGTECSTMEVHDYGELDLALSTGTGDLVVIFRQENSWDRLKTCEDVVKGLMSRLDVFLPFLDHIHSFGYRSNDTGDDYHNFSSTTKKQPKINETNDGYETCFNIRYPAKNGRSVGNPWSVRQTTVYHQFNYPKRRHVWIVIQPSDDYREQILRIMNSSLPESEKFWVIDAACLVSTNRYWREYIVHLQEGVRTLENKALYSRVGVPAKKDFAVSFTHSQQLQRLRKKVFTAKSLLESSEAVATRYGEQTSVRRCKDMMRDYIFQVRDAIARTRNTLETSDVAYHMILEILRYRNDEINRSNNNALLNNGIVLSQLIAASAKQSEALNELTKKTQRDSRAVKILSMVAALYLPASLIASVFSSGLIESVPAGESTSGSPKMSFRLASQFWMFPVSSLVLASSTTIRDVIGECGIKIYRSDEAVEAVLNGGQRLFAILNAMGKESLILNFKRADSFLDKPLDSALPYEEPLLKRILEEDYRDFYDRQWSFASPMFKRDLHERSLPKHSILPFTAVVEVKNQGAFATASLVRIPSSHQDIFQTSSHEIELFRKELKLSDTIEEDFQHEQHLLSMFRLLQHPNIARLYAAYTFKKCPTLLLHKAQCDLRSYLEGQEHIILSEIETVEALYGLTSALQRVHRYSIDDAQQHMAGCHFDLHPGNILFQERTFVLSDFGLSRLKYEVEGSKSYFKGGARDYYAPECQGWGGDWTHHEIGRASDIWSMGCIIAEITTFLQQGAEGVKEFRIVRKIKNAVPSLCTYHDTGQPHEEVSAWLRNLESHAMASNVLKSLVATVRRMLKIEPSMRPDAQRISADLFIIAQRFHYQEIIKAYKPLLQDSDYGMNIEYERLNIWAQEVGLAPVGVPVGVIVWLLQPTSQVHYENIATLLKEIKENIDAQMEEAGEGILAKPNNLRHHALRVGIDGLWQTLPPHRIRQMNAKLETVILADEKSTDMSSVASHLAMYPRPQSLVAIRQAIMAANSNIDIGESFQVNPTILSGQADWQQRWLSRIQSADSKQGPAYGLTEFLRYEDSWIGREEELIARINNLVRLLSSKMFVNTFPVLRCKQFCHVPERQAYGLIYEIPSNFAFDTGVPQPLILCDVIKKTYERLKRPALGEVFMLAHALAKSVLSFHKAGWLHKGISAFNMVFFPANPEAPGSSLGTFRLTGFNHSRESNTGVFTVGPVEDAHIKDYRHPEYRKAGSASRFREEFDYYSIGMVLLELGRWKLLRSMTKAKHLERMNPNELMTHVIDTEVSQLKSLMGVYYHDAVVTCLHGFQSRERGLSSAEVWNSFDEKVAAQSSGTDASTIPHQSYGFISFLGLAQRLKIKFLSNRWLTGLTGLGNRGRGGQATILEGSTLAYKRFKRQGYDGKNIDFQEPVNELLTLTHATVQNHPHVTQLKGLCLDFSDDNQVFPVLVFDMSTLGDLHHFASSEKFQAMSLYDRLQLCLDVGLAIRDLHSGDTVHGDIKPRNVIIFKQKPGYVAKVNDFGFTTSFRDKSDSKTMPRSPIWSAPEWHDRSFSAGAAKKMDIFSWGLLCLWLLTEDDALENIRSLQEWTRPSEQFISFDDHRPLQQNSLEAWKLDNLDLFVPLAALLIDQQPSISKGNKKRFTSFFQSTLSIDPKKRSSDYDTLMHLLDPVRWLPPPKDKDDVLKEPEEQERFSILDSAPDLYIADFRLRLAIARELQSIVAEPVGPVVQRVPQQQAAMQLAICYRLGFGVEKDDKIASDILSQWSLALTLLTDAIEYFEHNVSYYSQLERATVFYKPQEFSPGTYDHRSYYQDKGVLKEAEWQYTREIRDIEETVGPQHEICAVLKSFLGEILSWDRHEETSALMEPVVDMRRAILGSRHPETWSGIERLAVAYQHQDRKDEEEKILLEIIEPMLETVNDKETHRRGLRHAHYVAGSRRSQNRTSEAEELYLFTIKESKERLGYQDDDTLNRMASLTSLYLDQERWADVEQLLREFLEAKQYSTGSSHPDISTSIADWLRTAIWGSTLWELDGIPPMQGVEILRRVLGADIANEIFSLLSQDDEGDEPEAAGAFRHILGNHVSEDRFRDFLLRRGI</sequence>
<dbReference type="SMART" id="SM00220">
    <property type="entry name" value="S_TKc"/>
    <property type="match status" value="2"/>
</dbReference>
<evidence type="ECO:0000259" key="1">
    <source>
        <dbReference type="PROSITE" id="PS50011"/>
    </source>
</evidence>
<dbReference type="InterPro" id="IPR058257">
    <property type="entry name" value="CorA-like_dom"/>
</dbReference>
<evidence type="ECO:0000313" key="2">
    <source>
        <dbReference type="EMBL" id="KAF1992761.1"/>
    </source>
</evidence>
<dbReference type="InterPro" id="IPR000719">
    <property type="entry name" value="Prot_kinase_dom"/>
</dbReference>